<sequence length="288" mass="32372">MGGEIYIVPYMARFDTLAFSAELMSEHRGNENDMQGICFGTAMDLAKQLVDETDKSNVFLIQMNEVSYTHYLIKDSVGQFIDGSAKNVNLDSPEYVALLESVKALAEKGYFGSDIDFYNMEYYFAAECDYDVQAAYYSMDTKNGVNHCMPLTDAEGRTLIKSNSCVAINSASENKDLSWEFIRYLLSDQVQTSPSFHGPTVSRKGLEAVAERYYALYQEGNGGAGFGSEAEYKAVLKSWMEQINGCDTLDAAVMDLVDEENSKYFSGQQTAEETARRLKRQLEQYFNE</sequence>
<evidence type="ECO:0008006" key="3">
    <source>
        <dbReference type="Google" id="ProtNLM"/>
    </source>
</evidence>
<reference evidence="1 2" key="1">
    <citation type="submission" date="2018-01" db="EMBL/GenBank/DDBJ databases">
        <authorList>
            <person name="Gaut B.S."/>
            <person name="Morton B.R."/>
            <person name="Clegg M.T."/>
            <person name="Duvall M.R."/>
        </authorList>
    </citation>
    <scope>NUCLEOTIDE SEQUENCE [LARGE SCALE GENOMIC DNA]</scope>
    <source>
        <strain evidence="1">GP69</strain>
    </source>
</reference>
<dbReference type="OrthoDB" id="383712at2"/>
<dbReference type="EMBL" id="OFSM01000039">
    <property type="protein sequence ID" value="SOY32105.1"/>
    <property type="molecule type" value="Genomic_DNA"/>
</dbReference>
<accession>A0A2K4ZNT3</accession>
<evidence type="ECO:0000313" key="1">
    <source>
        <dbReference type="EMBL" id="SOY32105.1"/>
    </source>
</evidence>
<evidence type="ECO:0000313" key="2">
    <source>
        <dbReference type="Proteomes" id="UP000236311"/>
    </source>
</evidence>
<keyword evidence="2" id="KW-1185">Reference proteome</keyword>
<dbReference type="AlphaFoldDB" id="A0A2K4ZNT3"/>
<dbReference type="Gene3D" id="3.40.190.10">
    <property type="entry name" value="Periplasmic binding protein-like II"/>
    <property type="match status" value="1"/>
</dbReference>
<organism evidence="1 2">
    <name type="scientific">Acetatifactor muris</name>
    <dbReference type="NCBI Taxonomy" id="879566"/>
    <lineage>
        <taxon>Bacteria</taxon>
        <taxon>Bacillati</taxon>
        <taxon>Bacillota</taxon>
        <taxon>Clostridia</taxon>
        <taxon>Lachnospirales</taxon>
        <taxon>Lachnospiraceae</taxon>
        <taxon>Acetatifactor</taxon>
    </lineage>
</organism>
<name>A0A2K4ZNT3_9FIRM</name>
<protein>
    <recommendedName>
        <fullName evidence="3">Bacterial extracellular solute-binding protein</fullName>
    </recommendedName>
</protein>
<proteinExistence type="predicted"/>
<gene>
    <name evidence="1" type="ORF">AMURIS_04858</name>
</gene>
<dbReference type="Proteomes" id="UP000236311">
    <property type="component" value="Unassembled WGS sequence"/>
</dbReference>
<dbReference type="RefSeq" id="WP_146040181.1">
    <property type="nucleotide sequence ID" value="NZ_JANJZD010000043.1"/>
</dbReference>
<dbReference type="SUPFAM" id="SSF53850">
    <property type="entry name" value="Periplasmic binding protein-like II"/>
    <property type="match status" value="1"/>
</dbReference>